<proteinExistence type="predicted"/>
<dbReference type="EMBL" id="JACJJQ010000004">
    <property type="protein sequence ID" value="MBM6753404.1"/>
    <property type="molecule type" value="Genomic_DNA"/>
</dbReference>
<sequence length="109" mass="12721">MVAYQSLSAEAQDRAQQGFMTFYIAHFKRDDLEILTELGSDSEMAMINHVLRKYNFLTVDRLVEISQRLTQAIFINLLEKTEMEFDANGVPAESWETWMAKRHAVLRTF</sequence>
<evidence type="ECO:0000313" key="1">
    <source>
        <dbReference type="EMBL" id="MBM6753404.1"/>
    </source>
</evidence>
<gene>
    <name evidence="1" type="ORF">H5993_01300</name>
</gene>
<comment type="caution">
    <text evidence="1">The sequence shown here is derived from an EMBL/GenBank/DDBJ whole genome shotgun (WGS) entry which is preliminary data.</text>
</comment>
<name>A0ABS2ELQ1_9LACO</name>
<reference evidence="1 2" key="1">
    <citation type="journal article" date="2021" name="Sci. Rep.">
        <title>The distribution of antibiotic resistance genes in chicken gut microbiota commensals.</title>
        <authorList>
            <person name="Juricova H."/>
            <person name="Matiasovicova J."/>
            <person name="Kubasova T."/>
            <person name="Cejkova D."/>
            <person name="Rychlik I."/>
        </authorList>
    </citation>
    <scope>NUCLEOTIDE SEQUENCE [LARGE SCALE GENOMIC DNA]</scope>
    <source>
        <strain evidence="1 2">An810</strain>
    </source>
</reference>
<keyword evidence="2" id="KW-1185">Reference proteome</keyword>
<protein>
    <submittedName>
        <fullName evidence="1">Uncharacterized protein</fullName>
    </submittedName>
</protein>
<evidence type="ECO:0000313" key="2">
    <source>
        <dbReference type="Proteomes" id="UP000776629"/>
    </source>
</evidence>
<dbReference type="Proteomes" id="UP000776629">
    <property type="component" value="Unassembled WGS sequence"/>
</dbReference>
<accession>A0ABS2ELQ1</accession>
<organism evidence="1 2">
    <name type="scientific">Limosilactobacillus alvi</name>
    <dbReference type="NCBI Taxonomy" id="990412"/>
    <lineage>
        <taxon>Bacteria</taxon>
        <taxon>Bacillati</taxon>
        <taxon>Bacillota</taxon>
        <taxon>Bacilli</taxon>
        <taxon>Lactobacillales</taxon>
        <taxon>Lactobacillaceae</taxon>
        <taxon>Limosilactobacillus</taxon>
    </lineage>
</organism>
<dbReference type="RefSeq" id="WP_204775930.1">
    <property type="nucleotide sequence ID" value="NZ_JACJJQ010000004.1"/>
</dbReference>